<evidence type="ECO:0000313" key="3">
    <source>
        <dbReference type="EMBL" id="BCE50656.1"/>
    </source>
</evidence>
<dbReference type="GO" id="GO:1901530">
    <property type="term" value="P:response to hypochlorite"/>
    <property type="evidence" value="ECO:0007669"/>
    <property type="project" value="TreeGrafter"/>
</dbReference>
<dbReference type="InterPro" id="IPR007339">
    <property type="entry name" value="RclC-like"/>
</dbReference>
<dbReference type="AlphaFoldDB" id="A0A810BIV0"/>
<feature type="transmembrane region" description="Helical" evidence="1">
    <location>
        <begin position="12"/>
        <end position="31"/>
    </location>
</feature>
<sequence>MMEFNVAENGGGSYRPLAILRWVMVVIFVSFGMQKFTLQSAQGIAQFITNSPFISWLSIFGLRGEAYVLGVAEFAIAALLAAGSFSPVLSAVGSFMGVVTFAITWSFFFTTPGVVTWSLSSDPMAWNLTGEFLFKDIVLLCVCAVLFLASLPRSAIRLRTG</sequence>
<evidence type="ECO:0000256" key="1">
    <source>
        <dbReference type="SAM" id="Phobius"/>
    </source>
</evidence>
<reference evidence="3" key="3">
    <citation type="submission" date="2020-05" db="EMBL/GenBank/DDBJ databases">
        <title>Complete genome sequence of Bradyrhizobium diazoefficiens XF4 isolated from soybean nodule.</title>
        <authorList>
            <person name="Noda R."/>
            <person name="Kakizaki K."/>
            <person name="Minamisawa K."/>
        </authorList>
    </citation>
    <scope>NUCLEOTIDE SEQUENCE</scope>
    <source>
        <strain evidence="3">XF4</strain>
    </source>
</reference>
<keyword evidence="1" id="KW-0472">Membrane</keyword>
<accession>A0A810BIV0</accession>
<reference evidence="4" key="4">
    <citation type="submission" date="2020-05" db="EMBL/GenBank/DDBJ databases">
        <title>Complete genome sequence of Bradyrhizobium diazoefficiens XF8 isolated from soybean nodule.</title>
        <authorList>
            <person name="Noda R."/>
            <person name="Kakizaki K."/>
            <person name="Minamisawa K."/>
        </authorList>
    </citation>
    <scope>NUCLEOTIDE SEQUENCE</scope>
    <source>
        <strain evidence="4">XF8</strain>
    </source>
</reference>
<keyword evidence="1" id="KW-1133">Transmembrane helix</keyword>
<dbReference type="EMBL" id="AP023091">
    <property type="protein sequence ID" value="BCE24398.1"/>
    <property type="molecule type" value="Genomic_DNA"/>
</dbReference>
<dbReference type="PANTHER" id="PTHR40106">
    <property type="entry name" value="INNER MEMBRANE PROTEIN RCLC"/>
    <property type="match status" value="1"/>
</dbReference>
<feature type="transmembrane region" description="Helical" evidence="1">
    <location>
        <begin position="66"/>
        <end position="86"/>
    </location>
</feature>
<proteinExistence type="predicted"/>
<protein>
    <submittedName>
        <fullName evidence="4">Membrane protein</fullName>
    </submittedName>
</protein>
<gene>
    <name evidence="5" type="ORF">XF10B_69560</name>
    <name evidence="2" type="ORF">XF1B_70790</name>
    <name evidence="3" type="ORF">XF4B_70050</name>
    <name evidence="4" type="ORF">XF8B_68270</name>
</gene>
<dbReference type="EMBL" id="AP023094">
    <property type="protein sequence ID" value="BCE50656.1"/>
    <property type="molecule type" value="Genomic_DNA"/>
</dbReference>
<dbReference type="Pfam" id="PF04224">
    <property type="entry name" value="DUF417"/>
    <property type="match status" value="1"/>
</dbReference>
<dbReference type="OMA" id="WNYEAEG"/>
<dbReference type="PANTHER" id="PTHR40106:SF1">
    <property type="entry name" value="INNER MEMBRANE PROTEIN RCLC"/>
    <property type="match status" value="1"/>
</dbReference>
<feature type="transmembrane region" description="Helical" evidence="1">
    <location>
        <begin position="98"/>
        <end position="120"/>
    </location>
</feature>
<evidence type="ECO:0000313" key="5">
    <source>
        <dbReference type="EMBL" id="BCE94158.1"/>
    </source>
</evidence>
<feature type="transmembrane region" description="Helical" evidence="1">
    <location>
        <begin position="132"/>
        <end position="151"/>
    </location>
</feature>
<dbReference type="EMBL" id="AP023099">
    <property type="protein sequence ID" value="BCE94158.1"/>
    <property type="molecule type" value="Genomic_DNA"/>
</dbReference>
<reference evidence="2" key="1">
    <citation type="submission" date="2020-05" db="EMBL/GenBank/DDBJ databases">
        <title>Complete genome sequence of Bradyrhizobium diazoefficiens XF1 isolated from soybean nodule.</title>
        <authorList>
            <person name="Noda R."/>
            <person name="Kakizaki K."/>
            <person name="Minamisawa K."/>
        </authorList>
    </citation>
    <scope>NUCLEOTIDE SEQUENCE</scope>
    <source>
        <strain evidence="2">XF1</strain>
    </source>
</reference>
<organism evidence="4">
    <name type="scientific">Bradyrhizobium diazoefficiens</name>
    <dbReference type="NCBI Taxonomy" id="1355477"/>
    <lineage>
        <taxon>Bacteria</taxon>
        <taxon>Pseudomonadati</taxon>
        <taxon>Pseudomonadota</taxon>
        <taxon>Alphaproteobacteria</taxon>
        <taxon>Hyphomicrobiales</taxon>
        <taxon>Nitrobacteraceae</taxon>
        <taxon>Bradyrhizobium</taxon>
    </lineage>
</organism>
<dbReference type="RefSeq" id="WP_011089267.1">
    <property type="nucleotide sequence ID" value="NZ_AJQI01000239.1"/>
</dbReference>
<evidence type="ECO:0000313" key="4">
    <source>
        <dbReference type="EMBL" id="BCE76716.1"/>
    </source>
</evidence>
<name>A0A810BIV0_9BRAD</name>
<keyword evidence="1" id="KW-0812">Transmembrane</keyword>
<dbReference type="EMBL" id="AP023097">
    <property type="protein sequence ID" value="BCE76716.1"/>
    <property type="molecule type" value="Genomic_DNA"/>
</dbReference>
<dbReference type="GeneID" id="46493501"/>
<dbReference type="GO" id="GO:0005886">
    <property type="term" value="C:plasma membrane"/>
    <property type="evidence" value="ECO:0007669"/>
    <property type="project" value="TreeGrafter"/>
</dbReference>
<evidence type="ECO:0000313" key="2">
    <source>
        <dbReference type="EMBL" id="BCE24398.1"/>
    </source>
</evidence>
<reference evidence="5" key="2">
    <citation type="submission" date="2020-05" db="EMBL/GenBank/DDBJ databases">
        <title>Complete genome sequence of Bradyrhizobium diazoefficiens XF10 isolated from soybean nodule.</title>
        <authorList>
            <person name="Noda R."/>
            <person name="Kakizaki K."/>
            <person name="Minamisawa K."/>
        </authorList>
    </citation>
    <scope>NUCLEOTIDE SEQUENCE</scope>
    <source>
        <strain evidence="5">XF10</strain>
    </source>
</reference>